<feature type="active site" description="Charge relay system" evidence="7 8">
    <location>
        <position position="544"/>
    </location>
</feature>
<dbReference type="PANTHER" id="PTHR10795">
    <property type="entry name" value="PROPROTEIN CONVERTASE SUBTILISIN/KEXIN"/>
    <property type="match status" value="1"/>
</dbReference>
<evidence type="ECO:0000259" key="12">
    <source>
        <dbReference type="Pfam" id="PF05922"/>
    </source>
</evidence>
<dbReference type="GO" id="GO:0004252">
    <property type="term" value="F:serine-type endopeptidase activity"/>
    <property type="evidence" value="ECO:0007669"/>
    <property type="project" value="UniProtKB-UniRule"/>
</dbReference>
<dbReference type="PROSITE" id="PS51892">
    <property type="entry name" value="SUBTILASE"/>
    <property type="match status" value="1"/>
</dbReference>
<feature type="domain" description="Inhibitor I9" evidence="12">
    <location>
        <begin position="33"/>
        <end position="106"/>
    </location>
</feature>
<sequence>MEKKIDIPTLLVIKIALLLLFSICHVSIAKKHTYIIHMVKSKLPSLEDHTQFYTSSLASVSTAEIIYPYKNTIHGFSASLTEQEALAMGQREDVLSVRLDTIYQLHTTRTPHFLGLDNKHVKLPNLKAASKVIIGVLDTGFSPGSESYDDAGFGPVPNKWKGGCENASLSKCNKKLVGARYFMKGYESYLVETGSQFPKGESKSPVDTDGHGTHTSSTAGGSAVRNASLLGFGKGTARGMANLARVAVYKVCWIGGCFGSDILAAMDQAIEDGVDVLSLSLGGGIAPDYYRDVIAVGAFAAMQKGILVSCSAGNSGPNPSSVSNVAPWITTVGAGTLDRDFPAHVILGNGKRYSGVSLYSGHPFPKDQMPQIVYFRNASANSTDIASLCINLDPKEVKGKIVLCDRGVNARVEKGLVVKQAGGVGMVLANTAENGEELVADAHMVLALAVTQKTGDEIKKYLLSAKQSAKAKIMIDGTKLGVKPSPVVAAFSSRGPNLVTREILKPDIIAPGLNILAAWPEGVGPTGLASDKRSVKFNIISGTSMSCPHVSGLAALVKAAHPAWSPAAVRSALMTTAYSTYKNKNGTTILDAATGEPSNPFAYGAGHVAPLLALHPGLVYDMCPLDYLNFLCALEYDSKKFESLTQGFYNNFTCDENKTYSVNDLNYPSFAVSVRANPTGGTTVVVKHTRTLTNVGHPGKYKVSIGSSSQSVKISVVPGILTFSQKKEKKSYTVTFKVNTKREMYKQEFGRIEWSDGKHVVGSPIAFTWT</sequence>
<feature type="compositionally biased region" description="Basic and acidic residues" evidence="9">
    <location>
        <begin position="200"/>
        <end position="212"/>
    </location>
</feature>
<feature type="domain" description="Subtilisin-like protease fibronectin type-III" evidence="13">
    <location>
        <begin position="664"/>
        <end position="766"/>
    </location>
</feature>
<dbReference type="Gene3D" id="2.60.40.2310">
    <property type="match status" value="1"/>
</dbReference>
<dbReference type="Pfam" id="PF05922">
    <property type="entry name" value="Inhibitor_I9"/>
    <property type="match status" value="1"/>
</dbReference>
<reference evidence="15" key="1">
    <citation type="journal article" date="2024" name="IScience">
        <title>Strigolactones Initiate the Formation of Haustorium-like Structures in Castilleja.</title>
        <authorList>
            <person name="Buerger M."/>
            <person name="Peterson D."/>
            <person name="Chory J."/>
        </authorList>
    </citation>
    <scope>NUCLEOTIDE SEQUENCE [LARGE SCALE GENOMIC DNA]</scope>
</reference>
<dbReference type="Pfam" id="PF17766">
    <property type="entry name" value="fn3_6"/>
    <property type="match status" value="1"/>
</dbReference>
<dbReference type="InterPro" id="IPR037045">
    <property type="entry name" value="S8pro/Inhibitor_I9_sf"/>
</dbReference>
<keyword evidence="5 8" id="KW-0720">Serine protease</keyword>
<feature type="domain" description="PA" evidence="11">
    <location>
        <begin position="388"/>
        <end position="458"/>
    </location>
</feature>
<dbReference type="Pfam" id="PF00082">
    <property type="entry name" value="Peptidase_S8"/>
    <property type="match status" value="1"/>
</dbReference>
<dbReference type="GO" id="GO:0006508">
    <property type="term" value="P:proteolysis"/>
    <property type="evidence" value="ECO:0007669"/>
    <property type="project" value="UniProtKB-KW"/>
</dbReference>
<evidence type="ECO:0000259" key="13">
    <source>
        <dbReference type="Pfam" id="PF17766"/>
    </source>
</evidence>
<name>A0ABD3CVC6_9LAMI</name>
<evidence type="ECO:0000256" key="1">
    <source>
        <dbReference type="ARBA" id="ARBA00011073"/>
    </source>
</evidence>
<dbReference type="CDD" id="cd02120">
    <property type="entry name" value="PA_subtilisin_like"/>
    <property type="match status" value="1"/>
</dbReference>
<dbReference type="InterPro" id="IPR036852">
    <property type="entry name" value="Peptidase_S8/S53_dom_sf"/>
</dbReference>
<protein>
    <recommendedName>
        <fullName evidence="16">Subtilisin-like protease</fullName>
    </recommendedName>
</protein>
<evidence type="ECO:0000259" key="10">
    <source>
        <dbReference type="Pfam" id="PF00082"/>
    </source>
</evidence>
<proteinExistence type="inferred from homology"/>
<feature type="region of interest" description="Disordered" evidence="9">
    <location>
        <begin position="196"/>
        <end position="220"/>
    </location>
</feature>
<dbReference type="Pfam" id="PF02225">
    <property type="entry name" value="PA"/>
    <property type="match status" value="1"/>
</dbReference>
<evidence type="ECO:0000256" key="4">
    <source>
        <dbReference type="ARBA" id="ARBA00022801"/>
    </source>
</evidence>
<evidence type="ECO:0000313" key="14">
    <source>
        <dbReference type="EMBL" id="KAL3633975.1"/>
    </source>
</evidence>
<evidence type="ECO:0000313" key="15">
    <source>
        <dbReference type="Proteomes" id="UP001632038"/>
    </source>
</evidence>
<accession>A0ABD3CVC6</accession>
<dbReference type="InterPro" id="IPR023828">
    <property type="entry name" value="Peptidase_S8_Ser-AS"/>
</dbReference>
<feature type="active site" description="Charge relay system" evidence="7 8">
    <location>
        <position position="138"/>
    </location>
</feature>
<dbReference type="InterPro" id="IPR045051">
    <property type="entry name" value="SBT"/>
</dbReference>
<keyword evidence="6" id="KW-0325">Glycoprotein</keyword>
<comment type="similarity">
    <text evidence="1 8">Belongs to the peptidase S8 family.</text>
</comment>
<evidence type="ECO:0000256" key="9">
    <source>
        <dbReference type="SAM" id="MobiDB-lite"/>
    </source>
</evidence>
<evidence type="ECO:0000259" key="11">
    <source>
        <dbReference type="Pfam" id="PF02225"/>
    </source>
</evidence>
<dbReference type="CDD" id="cd04852">
    <property type="entry name" value="Peptidases_S8_3"/>
    <property type="match status" value="1"/>
</dbReference>
<dbReference type="SUPFAM" id="SSF52743">
    <property type="entry name" value="Subtilisin-like"/>
    <property type="match status" value="1"/>
</dbReference>
<keyword evidence="15" id="KW-1185">Reference proteome</keyword>
<dbReference type="InterPro" id="IPR003137">
    <property type="entry name" value="PA_domain"/>
</dbReference>
<organism evidence="14 15">
    <name type="scientific">Castilleja foliolosa</name>
    <dbReference type="NCBI Taxonomy" id="1961234"/>
    <lineage>
        <taxon>Eukaryota</taxon>
        <taxon>Viridiplantae</taxon>
        <taxon>Streptophyta</taxon>
        <taxon>Embryophyta</taxon>
        <taxon>Tracheophyta</taxon>
        <taxon>Spermatophyta</taxon>
        <taxon>Magnoliopsida</taxon>
        <taxon>eudicotyledons</taxon>
        <taxon>Gunneridae</taxon>
        <taxon>Pentapetalae</taxon>
        <taxon>asterids</taxon>
        <taxon>lamiids</taxon>
        <taxon>Lamiales</taxon>
        <taxon>Orobanchaceae</taxon>
        <taxon>Pedicularideae</taxon>
        <taxon>Castillejinae</taxon>
        <taxon>Castilleja</taxon>
    </lineage>
</organism>
<feature type="active site" description="Charge relay system" evidence="7 8">
    <location>
        <position position="211"/>
    </location>
</feature>
<evidence type="ECO:0000256" key="3">
    <source>
        <dbReference type="ARBA" id="ARBA00022729"/>
    </source>
</evidence>
<evidence type="ECO:0000256" key="5">
    <source>
        <dbReference type="ARBA" id="ARBA00022825"/>
    </source>
</evidence>
<dbReference type="FunFam" id="3.50.30.30:FF:000005">
    <property type="entry name" value="subtilisin-like protease SBT1.5"/>
    <property type="match status" value="1"/>
</dbReference>
<feature type="domain" description="Peptidase S8/S53" evidence="10">
    <location>
        <begin position="130"/>
        <end position="606"/>
    </location>
</feature>
<evidence type="ECO:0000256" key="2">
    <source>
        <dbReference type="ARBA" id="ARBA00022670"/>
    </source>
</evidence>
<dbReference type="PRINTS" id="PR00723">
    <property type="entry name" value="SUBTILISIN"/>
</dbReference>
<dbReference type="SUPFAM" id="SSF52025">
    <property type="entry name" value="PA domain"/>
    <property type="match status" value="1"/>
</dbReference>
<dbReference type="InterPro" id="IPR015500">
    <property type="entry name" value="Peptidase_S8_subtilisin-rel"/>
</dbReference>
<dbReference type="Gene3D" id="3.40.50.200">
    <property type="entry name" value="Peptidase S8/S53 domain"/>
    <property type="match status" value="1"/>
</dbReference>
<gene>
    <name evidence="14" type="ORF">CASFOL_022737</name>
</gene>
<evidence type="ECO:0008006" key="16">
    <source>
        <dbReference type="Google" id="ProtNLM"/>
    </source>
</evidence>
<evidence type="ECO:0000256" key="7">
    <source>
        <dbReference type="PIRSR" id="PIRSR615500-1"/>
    </source>
</evidence>
<dbReference type="Proteomes" id="UP001632038">
    <property type="component" value="Unassembled WGS sequence"/>
</dbReference>
<dbReference type="Gene3D" id="3.50.30.30">
    <property type="match status" value="1"/>
</dbReference>
<dbReference type="InterPro" id="IPR010259">
    <property type="entry name" value="S8pro/Inhibitor_I9"/>
</dbReference>
<dbReference type="Gene3D" id="3.30.70.80">
    <property type="entry name" value="Peptidase S8 propeptide/proteinase inhibitor I9"/>
    <property type="match status" value="1"/>
</dbReference>
<evidence type="ECO:0000256" key="6">
    <source>
        <dbReference type="ARBA" id="ARBA00023180"/>
    </source>
</evidence>
<dbReference type="InterPro" id="IPR041469">
    <property type="entry name" value="Subtilisin-like_FN3"/>
</dbReference>
<comment type="caution">
    <text evidence="14">The sequence shown here is derived from an EMBL/GenBank/DDBJ whole genome shotgun (WGS) entry which is preliminary data.</text>
</comment>
<dbReference type="AlphaFoldDB" id="A0ABD3CVC6"/>
<dbReference type="InterPro" id="IPR046450">
    <property type="entry name" value="PA_dom_sf"/>
</dbReference>
<dbReference type="InterPro" id="IPR034197">
    <property type="entry name" value="Peptidases_S8_3"/>
</dbReference>
<keyword evidence="2 8" id="KW-0645">Protease</keyword>
<dbReference type="InterPro" id="IPR000209">
    <property type="entry name" value="Peptidase_S8/S53_dom"/>
</dbReference>
<keyword evidence="3" id="KW-0732">Signal</keyword>
<keyword evidence="4 8" id="KW-0378">Hydrolase</keyword>
<dbReference type="EMBL" id="JAVIJP010000029">
    <property type="protein sequence ID" value="KAL3633975.1"/>
    <property type="molecule type" value="Genomic_DNA"/>
</dbReference>
<evidence type="ECO:0000256" key="8">
    <source>
        <dbReference type="PROSITE-ProRule" id="PRU01240"/>
    </source>
</evidence>
<dbReference type="PROSITE" id="PS00138">
    <property type="entry name" value="SUBTILASE_SER"/>
    <property type="match status" value="1"/>
</dbReference>
<dbReference type="FunFam" id="3.40.50.200:FF:000006">
    <property type="entry name" value="Subtilisin-like protease SBT1.5"/>
    <property type="match status" value="1"/>
</dbReference>